<sequence length="1280" mass="147388">MSLRKAFSDLEERYELALNDVINTSIAVTHDEKFRIGDAFKLYESRIVGEGESIWMNTLESMKVRPLTVEYYKLLDLKDLDEFDPMEKFLRNYKVDEDHEFDEFISWRAQREMNPYGVVTQLTWWRFLTRIHGKEDWSSRAIGRIVKDYGTPFIQKKTDKSELTGQVITYSIASIIELHLNSMLLRYQYKRVEAKFRIFMKEEEILKIVNAWKKRGNEQYNLILRKEIIRDERGETRYVLDLTADEIIKQYERILISGPKKRNGEMRNGMTWMVKQWSVMVPISKIITYEGKKVYDKASSTRMRYGKIKYVRNKNAEMNGFEERRREIIDTRGEMDEAGHVGIFSLLVDLCLWLDFDPEDKNHIGILTVLLSIPLLGGYGRSMKKASAPETVKMDINYDMHNQQFYRNLMRYFREAKDIGITNIPDNEWRRGLVSLLKSTSSGESRKVTVSDPATRKDVEIKVTTKGVVGLMMGEKALEQQEDNGVVERFLKTGSRDVPVKASRLVYPVPIPTLLKQYLVSAPFIHYSTMDVGTRTFDTEYLSGVIATGSGESIGSRLVDDTWVIEQSGDEELLVITYDLSAFDAHCNWDSYRKTLLQALHDWYKDSKIEYEGRRIYDLVDEAYSVGFMHKTFWDSGRRIFKGKQGVMSSKSERRKAQTEIESKEGNEWIKRLEKPRGTFMKMSDDVEDENGDMLFFNADGSDLTYLESQGSGEITTLLWNSVLNYTIAEDLKERLYTDMRIKMTTVSIVGDDCIMSGYSRDNKINYKDVKAKIVDIITQHGHSVNPIKTGVAFLNSEYRQTHAKNGAYIPKDQIMITSSERPKKIEDVKGAIKSYKALILTKLSRGMSDESAWDIFMIYAASLLYGMLRFHKIDGNEIVRKTYEEKSDGKVLTYSYGFQTLIVPDEYGGMGISPNSLINTMTVGRWKKCINDGDINKNVADQAKRITEALGFWKTEVDTSGTRGTYEKYADKEFLTKLVGSERMKMSKLLEARTSGGVKLGRLSPENLPHKIFSESLTLEGTFTRLRRRDDDGRFLEKLRMIINDEDISVSADYSADMVVDNVEFVVGERLNEGGVPMDPFVDETLKILREQFGYNDGKRTVGGFSDRLRIILASDPLMRGIVSSDDLLTVMKKNGVSPIANETLFKLMMYIVGFSTNTIERVTKLIRSEMQYATLSEFSRYGILSDEYSLTLGELIKGGEDVFDDPVTRSEGRYIMLMCKERMVEGAIRGAEIKEIVQVKFAGTDTERKLNRKRFRDRTKLRLKGKVQSVFDEIREFV</sequence>
<protein>
    <recommendedName>
        <fullName evidence="1">RNA-directed RNA polymerase</fullName>
        <ecNumber evidence="1">2.7.7.48</ecNumber>
    </recommendedName>
</protein>
<dbReference type="GO" id="GO:0003723">
    <property type="term" value="F:RNA binding"/>
    <property type="evidence" value="ECO:0007669"/>
    <property type="project" value="InterPro"/>
</dbReference>
<keyword evidence="4" id="KW-0548">Nucleotidyltransferase</keyword>
<proteinExistence type="predicted"/>
<organism evidence="5">
    <name type="scientific">Wenling scaldfish reovirus</name>
    <dbReference type="NCBI Taxonomy" id="2116342"/>
    <lineage>
        <taxon>Viruses</taxon>
        <taxon>Riboviria</taxon>
        <taxon>Orthornavirae</taxon>
        <taxon>Duplornaviricota</taxon>
        <taxon>Resentoviricetes</taxon>
        <taxon>Reovirales</taxon>
    </lineage>
</organism>
<name>A0A2P1GNR3_9REOV</name>
<dbReference type="SUPFAM" id="SSF56672">
    <property type="entry name" value="DNA/RNA polymerases"/>
    <property type="match status" value="1"/>
</dbReference>
<dbReference type="InterPro" id="IPR043502">
    <property type="entry name" value="DNA/RNA_pol_sf"/>
</dbReference>
<dbReference type="InterPro" id="IPR008723">
    <property type="entry name" value="RNA_pol_orbivir"/>
</dbReference>
<keyword evidence="3" id="KW-0808">Transferase</keyword>
<dbReference type="GO" id="GO:0003968">
    <property type="term" value="F:RNA-directed RNA polymerase activity"/>
    <property type="evidence" value="ECO:0007669"/>
    <property type="project" value="UniProtKB-KW"/>
</dbReference>
<dbReference type="GO" id="GO:0006351">
    <property type="term" value="P:DNA-templated transcription"/>
    <property type="evidence" value="ECO:0007669"/>
    <property type="project" value="InterPro"/>
</dbReference>
<evidence type="ECO:0000256" key="3">
    <source>
        <dbReference type="ARBA" id="ARBA00022679"/>
    </source>
</evidence>
<reference evidence="5" key="1">
    <citation type="journal article" date="2018" name="Nature">
        <title>The evolutionary history of vertebrate RNA viruses.</title>
        <authorList>
            <person name="Shi M."/>
            <person name="Lin X.D."/>
            <person name="Chen X."/>
            <person name="Tian J.H."/>
            <person name="Chen L.J."/>
            <person name="Li K."/>
            <person name="Wang W."/>
            <person name="Eden J.S."/>
            <person name="Shen J.J."/>
            <person name="Liu L."/>
            <person name="Holmes E.C."/>
            <person name="Zhang Y.Z."/>
        </authorList>
    </citation>
    <scope>NUCLEOTIDE SEQUENCE</scope>
    <source>
        <strain evidence="5">XDXMC35344</strain>
    </source>
</reference>
<keyword evidence="2 5" id="KW-0696">RNA-directed RNA polymerase</keyword>
<evidence type="ECO:0000256" key="4">
    <source>
        <dbReference type="ARBA" id="ARBA00022695"/>
    </source>
</evidence>
<evidence type="ECO:0000256" key="1">
    <source>
        <dbReference type="ARBA" id="ARBA00012494"/>
    </source>
</evidence>
<dbReference type="EMBL" id="MG600111">
    <property type="protein sequence ID" value="AVM87459.1"/>
    <property type="molecule type" value="Genomic_RNA"/>
</dbReference>
<dbReference type="EC" id="2.7.7.48" evidence="1"/>
<evidence type="ECO:0000313" key="5">
    <source>
        <dbReference type="EMBL" id="AVM87459.1"/>
    </source>
</evidence>
<dbReference type="Pfam" id="PF05788">
    <property type="entry name" value="Orbi_VP1"/>
    <property type="match status" value="1"/>
</dbReference>
<accession>A0A2P1GNR3</accession>
<evidence type="ECO:0000256" key="2">
    <source>
        <dbReference type="ARBA" id="ARBA00022484"/>
    </source>
</evidence>